<name>A0A0D7A4Q4_9AGAR</name>
<gene>
    <name evidence="2" type="ORF">FISHEDRAFT_61560</name>
</gene>
<evidence type="ECO:0000256" key="1">
    <source>
        <dbReference type="SAM" id="MobiDB-lite"/>
    </source>
</evidence>
<dbReference type="Proteomes" id="UP000054144">
    <property type="component" value="Unassembled WGS sequence"/>
</dbReference>
<feature type="region of interest" description="Disordered" evidence="1">
    <location>
        <begin position="109"/>
        <end position="130"/>
    </location>
</feature>
<evidence type="ECO:0000313" key="2">
    <source>
        <dbReference type="EMBL" id="KIY44876.1"/>
    </source>
</evidence>
<dbReference type="AlphaFoldDB" id="A0A0D7A4Q4"/>
<keyword evidence="3" id="KW-1185">Reference proteome</keyword>
<evidence type="ECO:0000313" key="3">
    <source>
        <dbReference type="Proteomes" id="UP000054144"/>
    </source>
</evidence>
<feature type="compositionally biased region" description="Basic and acidic residues" evidence="1">
    <location>
        <begin position="115"/>
        <end position="130"/>
    </location>
</feature>
<sequence>MLPNAQMCLSTSFPGSGESHIQCHVSSPSNVYVCAVSTVYGLAGVLISSLSVVFYWLCPSYQPHTPELETHYRTVRRSPSVLKRKRLNNLMSNQTSRLVTDPFALAGDSDVSTSDCERPPARPKKSERSRTMPLQRVAFAPISFPKKRPSLPHVDSATLHNIPRAAAASMTRVNTALPNMSTAFDPAKKSMKHVRRKVRGALHMTSGAGCMLARSMTRQEQSHTATEQVMLDREWNRSDDVIASGSGVADVALPSQPRRASIL</sequence>
<reference evidence="2 3" key="1">
    <citation type="journal article" date="2015" name="Fungal Genet. Biol.">
        <title>Evolution of novel wood decay mechanisms in Agaricales revealed by the genome sequences of Fistulina hepatica and Cylindrobasidium torrendii.</title>
        <authorList>
            <person name="Floudas D."/>
            <person name="Held B.W."/>
            <person name="Riley R."/>
            <person name="Nagy L.G."/>
            <person name="Koehler G."/>
            <person name="Ransdell A.S."/>
            <person name="Younus H."/>
            <person name="Chow J."/>
            <person name="Chiniquy J."/>
            <person name="Lipzen A."/>
            <person name="Tritt A."/>
            <person name="Sun H."/>
            <person name="Haridas S."/>
            <person name="LaButti K."/>
            <person name="Ohm R.A."/>
            <person name="Kues U."/>
            <person name="Blanchette R.A."/>
            <person name="Grigoriev I.V."/>
            <person name="Minto R.E."/>
            <person name="Hibbett D.S."/>
        </authorList>
    </citation>
    <scope>NUCLEOTIDE SEQUENCE [LARGE SCALE GENOMIC DNA]</scope>
    <source>
        <strain evidence="2 3">ATCC 64428</strain>
    </source>
</reference>
<dbReference type="EMBL" id="KN882064">
    <property type="protein sequence ID" value="KIY44876.1"/>
    <property type="molecule type" value="Genomic_DNA"/>
</dbReference>
<proteinExistence type="predicted"/>
<accession>A0A0D7A4Q4</accession>
<protein>
    <submittedName>
        <fullName evidence="2">Uncharacterized protein</fullName>
    </submittedName>
</protein>
<organism evidence="2 3">
    <name type="scientific">Fistulina hepatica ATCC 64428</name>
    <dbReference type="NCBI Taxonomy" id="1128425"/>
    <lineage>
        <taxon>Eukaryota</taxon>
        <taxon>Fungi</taxon>
        <taxon>Dikarya</taxon>
        <taxon>Basidiomycota</taxon>
        <taxon>Agaricomycotina</taxon>
        <taxon>Agaricomycetes</taxon>
        <taxon>Agaricomycetidae</taxon>
        <taxon>Agaricales</taxon>
        <taxon>Fistulinaceae</taxon>
        <taxon>Fistulina</taxon>
    </lineage>
</organism>